<reference evidence="2" key="2">
    <citation type="submission" date="2019-07" db="EMBL/GenBank/DDBJ databases">
        <authorList>
            <person name="Seetharam A."/>
            <person name="Woodhouse M."/>
            <person name="Cannon E."/>
        </authorList>
    </citation>
    <scope>NUCLEOTIDE SEQUENCE [LARGE SCALE GENOMIC DNA]</scope>
    <source>
        <strain evidence="2">cv. B73</strain>
    </source>
</reference>
<reference evidence="3" key="1">
    <citation type="submission" date="2015-12" db="EMBL/GenBank/DDBJ databases">
        <title>Update maize B73 reference genome by single molecule sequencing technologies.</title>
        <authorList>
            <consortium name="Maize Genome Sequencing Project"/>
            <person name="Ware D."/>
        </authorList>
    </citation>
    <scope>NUCLEOTIDE SEQUENCE [LARGE SCALE GENOMIC DNA]</scope>
    <source>
        <strain evidence="3">cv. B73</strain>
    </source>
</reference>
<dbReference type="AlphaFoldDB" id="A0A804MFG7"/>
<sequence length="94" mass="10261">MMTFTCRIHSDRDNCCLRSLDWCSSSQPPPPPTTTTACPWTAASPSCSHDREMAFPKSNHKDKEPGPKSFVPAGGGPGRSRARGWRSARTGAQR</sequence>
<evidence type="ECO:0000256" key="1">
    <source>
        <dbReference type="SAM" id="MobiDB-lite"/>
    </source>
</evidence>
<organism evidence="2 3">
    <name type="scientific">Zea mays</name>
    <name type="common">Maize</name>
    <dbReference type="NCBI Taxonomy" id="4577"/>
    <lineage>
        <taxon>Eukaryota</taxon>
        <taxon>Viridiplantae</taxon>
        <taxon>Streptophyta</taxon>
        <taxon>Embryophyta</taxon>
        <taxon>Tracheophyta</taxon>
        <taxon>Spermatophyta</taxon>
        <taxon>Magnoliopsida</taxon>
        <taxon>Liliopsida</taxon>
        <taxon>Poales</taxon>
        <taxon>Poaceae</taxon>
        <taxon>PACMAD clade</taxon>
        <taxon>Panicoideae</taxon>
        <taxon>Andropogonodae</taxon>
        <taxon>Andropogoneae</taxon>
        <taxon>Tripsacinae</taxon>
        <taxon>Zea</taxon>
    </lineage>
</organism>
<accession>A0A804MFG7</accession>
<feature type="compositionally biased region" description="Basic and acidic residues" evidence="1">
    <location>
        <begin position="49"/>
        <end position="66"/>
    </location>
</feature>
<dbReference type="Gramene" id="Zm00001eb081500_T001">
    <property type="protein sequence ID" value="Zm00001eb081500_P001"/>
    <property type="gene ID" value="Zm00001eb081500"/>
</dbReference>
<proteinExistence type="predicted"/>
<reference evidence="2" key="3">
    <citation type="submission" date="2021-05" db="UniProtKB">
        <authorList>
            <consortium name="EnsemblPlants"/>
        </authorList>
    </citation>
    <scope>IDENTIFICATION</scope>
    <source>
        <strain evidence="2">cv. B73</strain>
    </source>
</reference>
<protein>
    <submittedName>
        <fullName evidence="2">Uncharacterized protein</fullName>
    </submittedName>
</protein>
<keyword evidence="3" id="KW-1185">Reference proteome</keyword>
<evidence type="ECO:0000313" key="3">
    <source>
        <dbReference type="Proteomes" id="UP000007305"/>
    </source>
</evidence>
<evidence type="ECO:0000313" key="2">
    <source>
        <dbReference type="EnsemblPlants" id="Zm00001eb081500_P001"/>
    </source>
</evidence>
<dbReference type="EnsemblPlants" id="Zm00001eb081500_T001">
    <property type="protein sequence ID" value="Zm00001eb081500_P001"/>
    <property type="gene ID" value="Zm00001eb081500"/>
</dbReference>
<feature type="region of interest" description="Disordered" evidence="1">
    <location>
        <begin position="49"/>
        <end position="94"/>
    </location>
</feature>
<name>A0A804MFG7_MAIZE</name>
<dbReference type="InParanoid" id="A0A804MFG7"/>
<dbReference type="Proteomes" id="UP000007305">
    <property type="component" value="Chromosome 2"/>
</dbReference>